<comment type="caution">
    <text evidence="1">The sequence shown here is derived from an EMBL/GenBank/DDBJ whole genome shotgun (WGS) entry which is preliminary data.</text>
</comment>
<proteinExistence type="predicted"/>
<protein>
    <submittedName>
        <fullName evidence="1">Uncharacterized protein</fullName>
    </submittedName>
</protein>
<reference evidence="1" key="1">
    <citation type="submission" date="2023-06" db="EMBL/GenBank/DDBJ databases">
        <authorList>
            <consortium name="Lawrence Berkeley National Laboratory"/>
            <person name="Ahrendt S."/>
            <person name="Sahu N."/>
            <person name="Indic B."/>
            <person name="Wong-Bajracharya J."/>
            <person name="Merenyi Z."/>
            <person name="Ke H.-M."/>
            <person name="Monk M."/>
            <person name="Kocsube S."/>
            <person name="Drula E."/>
            <person name="Lipzen A."/>
            <person name="Balint B."/>
            <person name="Henrissat B."/>
            <person name="Andreopoulos B."/>
            <person name="Martin F.M."/>
            <person name="Harder C.B."/>
            <person name="Rigling D."/>
            <person name="Ford K.L."/>
            <person name="Foster G.D."/>
            <person name="Pangilinan J."/>
            <person name="Papanicolaou A."/>
            <person name="Barry K."/>
            <person name="LaButti K."/>
            <person name="Viragh M."/>
            <person name="Koriabine M."/>
            <person name="Yan M."/>
            <person name="Riley R."/>
            <person name="Champramary S."/>
            <person name="Plett K.L."/>
            <person name="Tsai I.J."/>
            <person name="Slot J."/>
            <person name="Sipos G."/>
            <person name="Plett J."/>
            <person name="Nagy L.G."/>
            <person name="Grigoriev I.V."/>
        </authorList>
    </citation>
    <scope>NUCLEOTIDE SEQUENCE</scope>
    <source>
        <strain evidence="1">ICMP 16352</strain>
    </source>
</reference>
<sequence>MWHRNEGKKPEADGRISETWTVNSERRALIAWENRCGGMPSSCGRRKGGVGGGFGEVRYCRACAREMKIQTMETSISCHRKDRTRNSDVVATSNLDSEACEPCLNTRKVGEEMLGTTTWQQAIKLRRLIPRPVNRNAGGIPRVKMRTCTVILWETRNSEDPTCTCQTDARWRLVTRLEWYPSWIRTSPSWVIGSELVDRRAEHCGRPASLPTGDLGRCARDENPSRRGGPCGFLPRLSSSARQARAALGRISGWIGRSMVSQGGLEVSSSDESSVNASPA</sequence>
<dbReference type="AlphaFoldDB" id="A0AA39UQ19"/>
<keyword evidence="2" id="KW-1185">Reference proteome</keyword>
<gene>
    <name evidence="1" type="ORF">IW261DRAFT_654562</name>
</gene>
<name>A0AA39UQ19_9AGAR</name>
<organism evidence="1 2">
    <name type="scientific">Armillaria novae-zelandiae</name>
    <dbReference type="NCBI Taxonomy" id="153914"/>
    <lineage>
        <taxon>Eukaryota</taxon>
        <taxon>Fungi</taxon>
        <taxon>Dikarya</taxon>
        <taxon>Basidiomycota</taxon>
        <taxon>Agaricomycotina</taxon>
        <taxon>Agaricomycetes</taxon>
        <taxon>Agaricomycetidae</taxon>
        <taxon>Agaricales</taxon>
        <taxon>Marasmiineae</taxon>
        <taxon>Physalacriaceae</taxon>
        <taxon>Armillaria</taxon>
    </lineage>
</organism>
<evidence type="ECO:0000313" key="1">
    <source>
        <dbReference type="EMBL" id="KAK0487905.1"/>
    </source>
</evidence>
<dbReference type="Proteomes" id="UP001175227">
    <property type="component" value="Unassembled WGS sequence"/>
</dbReference>
<dbReference type="EMBL" id="JAUEPR010000003">
    <property type="protein sequence ID" value="KAK0487905.1"/>
    <property type="molecule type" value="Genomic_DNA"/>
</dbReference>
<accession>A0AA39UQ19</accession>
<evidence type="ECO:0000313" key="2">
    <source>
        <dbReference type="Proteomes" id="UP001175227"/>
    </source>
</evidence>